<dbReference type="Pfam" id="PF00255">
    <property type="entry name" value="GSHPx"/>
    <property type="match status" value="1"/>
</dbReference>
<dbReference type="SUPFAM" id="SSF52833">
    <property type="entry name" value="Thioredoxin-like"/>
    <property type="match status" value="1"/>
</dbReference>
<dbReference type="InterPro" id="IPR036249">
    <property type="entry name" value="Thioredoxin-like_sf"/>
</dbReference>
<comment type="similarity">
    <text evidence="1 4">Belongs to the glutathione peroxidase family.</text>
</comment>
<dbReference type="PANTHER" id="PTHR11592:SF81">
    <property type="entry name" value="GLUTATHIONE PEROXIDASE"/>
    <property type="match status" value="1"/>
</dbReference>
<keyword evidence="3 4" id="KW-0560">Oxidoreductase</keyword>
<dbReference type="PIRSF" id="PIRSF000303">
    <property type="entry name" value="Glutathion_perox"/>
    <property type="match status" value="1"/>
</dbReference>
<accession>A0A0B7AMG9</accession>
<dbReference type="AlphaFoldDB" id="A0A0B7AMG9"/>
<dbReference type="PRINTS" id="PR01011">
    <property type="entry name" value="GLUTPROXDASE"/>
</dbReference>
<sequence>MNALLKNFKESQFTIVGFPCNQFGHQEPGDNSTEILDGLQYVRPGQGFKPHSNLHMMIKSDVNGDNETKVYTYLKASCSQTSTATFDPRESFWEPIHVNDIIWNFEKFLVSQQGVPLFRFQPAVEPFDLVEIIKVLMTPSVNLARQEKELNILLKDLDIVILDRIKM</sequence>
<dbReference type="Gene3D" id="3.40.30.10">
    <property type="entry name" value="Glutaredoxin"/>
    <property type="match status" value="1"/>
</dbReference>
<evidence type="ECO:0000256" key="3">
    <source>
        <dbReference type="ARBA" id="ARBA00023002"/>
    </source>
</evidence>
<dbReference type="PROSITE" id="PS51355">
    <property type="entry name" value="GLUTATHIONE_PEROXID_3"/>
    <property type="match status" value="1"/>
</dbReference>
<name>A0A0B7AMG9_9EUPU</name>
<keyword evidence="2 4" id="KW-0575">Peroxidase</keyword>
<evidence type="ECO:0000256" key="4">
    <source>
        <dbReference type="RuleBase" id="RU000499"/>
    </source>
</evidence>
<dbReference type="PROSITE" id="PS00763">
    <property type="entry name" value="GLUTATHIONE_PEROXID_2"/>
    <property type="match status" value="1"/>
</dbReference>
<reference evidence="5" key="1">
    <citation type="submission" date="2014-12" db="EMBL/GenBank/DDBJ databases">
        <title>Insight into the proteome of Arion vulgaris.</title>
        <authorList>
            <person name="Aradska J."/>
            <person name="Bulat T."/>
            <person name="Smidak R."/>
            <person name="Sarate P."/>
            <person name="Gangsoo J."/>
            <person name="Sialana F."/>
            <person name="Bilban M."/>
            <person name="Lubec G."/>
        </authorList>
    </citation>
    <scope>NUCLEOTIDE SEQUENCE</scope>
    <source>
        <tissue evidence="5">Skin</tissue>
    </source>
</reference>
<dbReference type="InterPro" id="IPR000889">
    <property type="entry name" value="Glutathione_peroxidase"/>
</dbReference>
<gene>
    <name evidence="5" type="primary">ORF124450</name>
</gene>
<proteinExistence type="inferred from homology"/>
<dbReference type="PANTHER" id="PTHR11592">
    <property type="entry name" value="GLUTATHIONE PEROXIDASE"/>
    <property type="match status" value="1"/>
</dbReference>
<protein>
    <recommendedName>
        <fullName evidence="4">Glutathione peroxidase</fullName>
    </recommendedName>
</protein>
<dbReference type="GO" id="GO:0004602">
    <property type="term" value="F:glutathione peroxidase activity"/>
    <property type="evidence" value="ECO:0007669"/>
    <property type="project" value="TreeGrafter"/>
</dbReference>
<organism evidence="5">
    <name type="scientific">Arion vulgaris</name>
    <dbReference type="NCBI Taxonomy" id="1028688"/>
    <lineage>
        <taxon>Eukaryota</taxon>
        <taxon>Metazoa</taxon>
        <taxon>Spiralia</taxon>
        <taxon>Lophotrochozoa</taxon>
        <taxon>Mollusca</taxon>
        <taxon>Gastropoda</taxon>
        <taxon>Heterobranchia</taxon>
        <taxon>Euthyneura</taxon>
        <taxon>Panpulmonata</taxon>
        <taxon>Eupulmonata</taxon>
        <taxon>Stylommatophora</taxon>
        <taxon>Helicina</taxon>
        <taxon>Arionoidea</taxon>
        <taxon>Arionidae</taxon>
        <taxon>Arion</taxon>
    </lineage>
</organism>
<dbReference type="InterPro" id="IPR029760">
    <property type="entry name" value="GPX_CS"/>
</dbReference>
<dbReference type="EMBL" id="HACG01034260">
    <property type="protein sequence ID" value="CEK81125.1"/>
    <property type="molecule type" value="Transcribed_RNA"/>
</dbReference>
<dbReference type="GO" id="GO:0006979">
    <property type="term" value="P:response to oxidative stress"/>
    <property type="evidence" value="ECO:0007669"/>
    <property type="project" value="InterPro"/>
</dbReference>
<evidence type="ECO:0000256" key="2">
    <source>
        <dbReference type="ARBA" id="ARBA00022559"/>
    </source>
</evidence>
<evidence type="ECO:0000313" key="5">
    <source>
        <dbReference type="EMBL" id="CEK81125.1"/>
    </source>
</evidence>
<evidence type="ECO:0000256" key="1">
    <source>
        <dbReference type="ARBA" id="ARBA00006926"/>
    </source>
</evidence>